<dbReference type="GO" id="GO:0005886">
    <property type="term" value="C:plasma membrane"/>
    <property type="evidence" value="ECO:0007669"/>
    <property type="project" value="UniProtKB-SubCell"/>
</dbReference>
<dbReference type="GO" id="GO:0020037">
    <property type="term" value="F:heme binding"/>
    <property type="evidence" value="ECO:0007669"/>
    <property type="project" value="TreeGrafter"/>
</dbReference>
<accession>H5Y1U0</accession>
<dbReference type="STRING" id="768710.DesyoDRAFT_0819"/>
<feature type="transmembrane region" description="Helical" evidence="12">
    <location>
        <begin position="21"/>
        <end position="38"/>
    </location>
</feature>
<evidence type="ECO:0000256" key="4">
    <source>
        <dbReference type="ARBA" id="ARBA00022475"/>
    </source>
</evidence>
<dbReference type="InterPro" id="IPR016174">
    <property type="entry name" value="Di-haem_cyt_TM"/>
</dbReference>
<proteinExistence type="inferred from homology"/>
<comment type="similarity">
    <text evidence="2">Belongs to the HupC/HyaC/HydC family.</text>
</comment>
<dbReference type="GO" id="GO:0009055">
    <property type="term" value="F:electron transfer activity"/>
    <property type="evidence" value="ECO:0007669"/>
    <property type="project" value="InterPro"/>
</dbReference>
<keyword evidence="6 12" id="KW-0812">Transmembrane</keyword>
<evidence type="ECO:0000313" key="14">
    <source>
        <dbReference type="EMBL" id="EHQ87991.1"/>
    </source>
</evidence>
<evidence type="ECO:0000256" key="6">
    <source>
        <dbReference type="ARBA" id="ARBA00022692"/>
    </source>
</evidence>
<evidence type="ECO:0000313" key="15">
    <source>
        <dbReference type="Proteomes" id="UP000005104"/>
    </source>
</evidence>
<keyword evidence="5" id="KW-0349">Heme</keyword>
<keyword evidence="4" id="KW-1003">Cell membrane</keyword>
<evidence type="ECO:0000256" key="2">
    <source>
        <dbReference type="ARBA" id="ARBA00008622"/>
    </source>
</evidence>
<keyword evidence="8" id="KW-0249">Electron transport</keyword>
<dbReference type="PRINTS" id="PR00161">
    <property type="entry name" value="NIHGNASECYTB"/>
</dbReference>
<keyword evidence="15" id="KW-1185">Reference proteome</keyword>
<evidence type="ECO:0000256" key="7">
    <source>
        <dbReference type="ARBA" id="ARBA00022723"/>
    </source>
</evidence>
<dbReference type="NCBIfam" id="TIGR02125">
    <property type="entry name" value="CytB-hydogenase"/>
    <property type="match status" value="1"/>
</dbReference>
<dbReference type="InterPro" id="IPR011577">
    <property type="entry name" value="Cyt_b561_bac/Ni-Hgenase"/>
</dbReference>
<feature type="transmembrane region" description="Helical" evidence="12">
    <location>
        <begin position="154"/>
        <end position="175"/>
    </location>
</feature>
<gene>
    <name evidence="14" type="ORF">DesyoDRAFT_0819</name>
</gene>
<dbReference type="InterPro" id="IPR000516">
    <property type="entry name" value="Ni-dep_Hydgase_cyt-B"/>
</dbReference>
<dbReference type="Proteomes" id="UP000005104">
    <property type="component" value="Chromosome"/>
</dbReference>
<dbReference type="SUPFAM" id="SSF81342">
    <property type="entry name" value="Transmembrane di-heme cytochromes"/>
    <property type="match status" value="1"/>
</dbReference>
<dbReference type="AlphaFoldDB" id="H5Y1U0"/>
<keyword evidence="7" id="KW-0479">Metal-binding</keyword>
<dbReference type="eggNOG" id="COG1969">
    <property type="taxonomic scope" value="Bacteria"/>
</dbReference>
<feature type="transmembrane region" description="Helical" evidence="12">
    <location>
        <begin position="114"/>
        <end position="134"/>
    </location>
</feature>
<evidence type="ECO:0000256" key="3">
    <source>
        <dbReference type="ARBA" id="ARBA00022448"/>
    </source>
</evidence>
<evidence type="ECO:0000256" key="8">
    <source>
        <dbReference type="ARBA" id="ARBA00022982"/>
    </source>
</evidence>
<evidence type="ECO:0000256" key="5">
    <source>
        <dbReference type="ARBA" id="ARBA00022617"/>
    </source>
</evidence>
<name>H5Y1U0_9FIRM</name>
<feature type="transmembrane region" description="Helical" evidence="12">
    <location>
        <begin position="50"/>
        <end position="67"/>
    </location>
</feature>
<sequence length="197" mass="23024">MSSQLDLDHPLFQRVSHWVNLINFLVLTITGFLIHSPYPGMPMNLVRNLHFIFMYLLIINGVLRFYYSFFGKHKDYGDFFFNKQDVKTTWPQIKYYLFIGKHPKTGKYNPLQKLAYIALPIMTIVQAVTGFILYRPEQLSGAASYFGSLAAVRGFHYLLMWLFIAVIAVHVYLVFTTAYEQFLFMFFGKGRKEKSVS</sequence>
<dbReference type="PANTHER" id="PTHR30485:SF0">
    <property type="entry name" value="NI_FE-HYDROGENASE 1 B-TYPE CYTOCHROME SUBUNIT-RELATED"/>
    <property type="match status" value="1"/>
</dbReference>
<dbReference type="HOGENOM" id="CLU_075520_2_0_9"/>
<evidence type="ECO:0000256" key="9">
    <source>
        <dbReference type="ARBA" id="ARBA00022989"/>
    </source>
</evidence>
<keyword evidence="10" id="KW-0408">Iron</keyword>
<organism evidence="14 15">
    <name type="scientific">Desulfosporosinus youngiae DSM 17734</name>
    <dbReference type="NCBI Taxonomy" id="768710"/>
    <lineage>
        <taxon>Bacteria</taxon>
        <taxon>Bacillati</taxon>
        <taxon>Bacillota</taxon>
        <taxon>Clostridia</taxon>
        <taxon>Eubacteriales</taxon>
        <taxon>Desulfitobacteriaceae</taxon>
        <taxon>Desulfosporosinus</taxon>
    </lineage>
</organism>
<reference evidence="14 15" key="1">
    <citation type="submission" date="2011-11" db="EMBL/GenBank/DDBJ databases">
        <title>The Noncontiguous Finished genome of Desulfosporosinus youngiae DSM 17734.</title>
        <authorList>
            <consortium name="US DOE Joint Genome Institute (JGI-PGF)"/>
            <person name="Lucas S."/>
            <person name="Han J."/>
            <person name="Lapidus A."/>
            <person name="Cheng J.-F."/>
            <person name="Goodwin L."/>
            <person name="Pitluck S."/>
            <person name="Peters L."/>
            <person name="Ovchinnikova G."/>
            <person name="Lu M."/>
            <person name="Land M.L."/>
            <person name="Hauser L."/>
            <person name="Pester M."/>
            <person name="Spring S."/>
            <person name="Ollivier B."/>
            <person name="Rattei T."/>
            <person name="Klenk H.-P."/>
            <person name="Wagner M."/>
            <person name="Loy A."/>
            <person name="Woyke T.J."/>
        </authorList>
    </citation>
    <scope>NUCLEOTIDE SEQUENCE [LARGE SCALE GENOMIC DNA]</scope>
    <source>
        <strain evidence="14 15">DSM 17734</strain>
    </source>
</reference>
<protein>
    <submittedName>
        <fullName evidence="14">Ni/Fe-hydrogenase, b-type cytochrome subunit</fullName>
    </submittedName>
</protein>
<feature type="domain" description="Cytochrome b561 bacterial/Ni-hydrogenase" evidence="13">
    <location>
        <begin position="9"/>
        <end position="188"/>
    </location>
</feature>
<keyword evidence="9 12" id="KW-1133">Transmembrane helix</keyword>
<dbReference type="PANTHER" id="PTHR30485">
    <property type="entry name" value="NI/FE-HYDROGENASE 1 B-TYPE CYTOCHROME SUBUNIT"/>
    <property type="match status" value="1"/>
</dbReference>
<evidence type="ECO:0000256" key="10">
    <source>
        <dbReference type="ARBA" id="ARBA00023004"/>
    </source>
</evidence>
<dbReference type="Pfam" id="PF01292">
    <property type="entry name" value="Ni_hydr_CYTB"/>
    <property type="match status" value="1"/>
</dbReference>
<comment type="subcellular location">
    <subcellularLocation>
        <location evidence="1">Cell membrane</location>
        <topology evidence="1">Multi-pass membrane protein</topology>
    </subcellularLocation>
</comment>
<keyword evidence="3" id="KW-0813">Transport</keyword>
<dbReference type="RefSeq" id="WP_007779705.1">
    <property type="nucleotide sequence ID" value="NZ_CM001441.1"/>
</dbReference>
<keyword evidence="11 12" id="KW-0472">Membrane</keyword>
<dbReference type="OrthoDB" id="257690at2"/>
<evidence type="ECO:0000256" key="11">
    <source>
        <dbReference type="ARBA" id="ARBA00023136"/>
    </source>
</evidence>
<evidence type="ECO:0000259" key="13">
    <source>
        <dbReference type="Pfam" id="PF01292"/>
    </source>
</evidence>
<dbReference type="GO" id="GO:0022904">
    <property type="term" value="P:respiratory electron transport chain"/>
    <property type="evidence" value="ECO:0007669"/>
    <property type="project" value="InterPro"/>
</dbReference>
<evidence type="ECO:0000256" key="1">
    <source>
        <dbReference type="ARBA" id="ARBA00004651"/>
    </source>
</evidence>
<dbReference type="InterPro" id="IPR051542">
    <property type="entry name" value="Hydrogenase_cytochrome"/>
</dbReference>
<dbReference type="Gene3D" id="1.20.950.20">
    <property type="entry name" value="Transmembrane di-heme cytochromes, Chain C"/>
    <property type="match status" value="1"/>
</dbReference>
<evidence type="ECO:0000256" key="12">
    <source>
        <dbReference type="SAM" id="Phobius"/>
    </source>
</evidence>
<dbReference type="GO" id="GO:0005506">
    <property type="term" value="F:iron ion binding"/>
    <property type="evidence" value="ECO:0007669"/>
    <property type="project" value="InterPro"/>
</dbReference>
<dbReference type="EMBL" id="CM001441">
    <property type="protein sequence ID" value="EHQ87991.1"/>
    <property type="molecule type" value="Genomic_DNA"/>
</dbReference>